<dbReference type="Pfam" id="PF02214">
    <property type="entry name" value="BTB_2"/>
    <property type="match status" value="1"/>
</dbReference>
<dbReference type="SMART" id="SM00225">
    <property type="entry name" value="BTB"/>
    <property type="match status" value="1"/>
</dbReference>
<dbReference type="PANTHER" id="PTHR14499">
    <property type="entry name" value="POTASSIUM CHANNEL TETRAMERIZATION DOMAIN-CONTAINING"/>
    <property type="match status" value="1"/>
</dbReference>
<dbReference type="InterPro" id="IPR003131">
    <property type="entry name" value="T1-type_BTB"/>
</dbReference>
<dbReference type="GO" id="GO:0051260">
    <property type="term" value="P:protein homooligomerization"/>
    <property type="evidence" value="ECO:0007669"/>
    <property type="project" value="InterPro"/>
</dbReference>
<protein>
    <recommendedName>
        <fullName evidence="1">BTB domain-containing protein</fullName>
    </recommendedName>
</protein>
<keyword evidence="3" id="KW-1185">Reference proteome</keyword>
<reference evidence="2" key="1">
    <citation type="submission" date="2021-12" db="EMBL/GenBank/DDBJ databases">
        <authorList>
            <person name="King R."/>
        </authorList>
    </citation>
    <scope>NUCLEOTIDE SEQUENCE</scope>
</reference>
<dbReference type="Gene3D" id="3.30.710.10">
    <property type="entry name" value="Potassium Channel Kv1.1, Chain A"/>
    <property type="match status" value="1"/>
</dbReference>
<sequence>MSPTVLTIGKSLFVSRGCIIPWFRHRVRGKAWRVAVQSSVLFIEPTRARVSCLKSSAAYRRVRSATFELSPAKTYFNMLPVKPGSPQPDDGPMDKKLIVGIPRVAPTTKFNAPVHIDVGGTIYTSSLETLTAYPESRLGKMFNGTIPIVLDTLKQHYFIDRDGGMFRHILNFLRNKKLLLPADFPFYELLLHEAHYFELDHMVYAITKAKTEYETMKHDREWLSQATERLKQETELLIQERDRLQQRWS</sequence>
<dbReference type="Proteomes" id="UP001154114">
    <property type="component" value="Chromosome 1"/>
</dbReference>
<evidence type="ECO:0000313" key="2">
    <source>
        <dbReference type="EMBL" id="CAH0578047.1"/>
    </source>
</evidence>
<dbReference type="InterPro" id="IPR000210">
    <property type="entry name" value="BTB/POZ_dom"/>
</dbReference>
<evidence type="ECO:0000313" key="3">
    <source>
        <dbReference type="Proteomes" id="UP001154114"/>
    </source>
</evidence>
<dbReference type="AlphaFoldDB" id="A0A9P0FPA5"/>
<dbReference type="InterPro" id="IPR011333">
    <property type="entry name" value="SKP1/BTB/POZ_sf"/>
</dbReference>
<dbReference type="PANTHER" id="PTHR14499:SF67">
    <property type="entry name" value="BTB_POZ DOMAIN-CONTAINING PROTEIN TIWAZ"/>
    <property type="match status" value="1"/>
</dbReference>
<name>A0A9P0FPA5_CHRIL</name>
<organism evidence="2 3">
    <name type="scientific">Chrysodeixis includens</name>
    <name type="common">Soybean looper</name>
    <name type="synonym">Pseudoplusia includens</name>
    <dbReference type="NCBI Taxonomy" id="689277"/>
    <lineage>
        <taxon>Eukaryota</taxon>
        <taxon>Metazoa</taxon>
        <taxon>Ecdysozoa</taxon>
        <taxon>Arthropoda</taxon>
        <taxon>Hexapoda</taxon>
        <taxon>Insecta</taxon>
        <taxon>Pterygota</taxon>
        <taxon>Neoptera</taxon>
        <taxon>Endopterygota</taxon>
        <taxon>Lepidoptera</taxon>
        <taxon>Glossata</taxon>
        <taxon>Ditrysia</taxon>
        <taxon>Noctuoidea</taxon>
        <taxon>Noctuidae</taxon>
        <taxon>Plusiinae</taxon>
        <taxon>Chrysodeixis</taxon>
    </lineage>
</organism>
<gene>
    <name evidence="2" type="ORF">CINC_LOCUS414</name>
</gene>
<evidence type="ECO:0000259" key="1">
    <source>
        <dbReference type="SMART" id="SM00225"/>
    </source>
</evidence>
<dbReference type="EMBL" id="LR824004">
    <property type="protein sequence ID" value="CAH0578047.1"/>
    <property type="molecule type" value="Genomic_DNA"/>
</dbReference>
<dbReference type="OrthoDB" id="2414723at2759"/>
<accession>A0A9P0FPA5</accession>
<feature type="domain" description="BTB" evidence="1">
    <location>
        <begin position="112"/>
        <end position="214"/>
    </location>
</feature>
<proteinExistence type="predicted"/>
<dbReference type="SUPFAM" id="SSF54695">
    <property type="entry name" value="POZ domain"/>
    <property type="match status" value="1"/>
</dbReference>